<dbReference type="SUPFAM" id="SSF52172">
    <property type="entry name" value="CheY-like"/>
    <property type="match status" value="1"/>
</dbReference>
<accession>A0A366IBR7</accession>
<dbReference type="InterPro" id="IPR011006">
    <property type="entry name" value="CheY-like_superfamily"/>
</dbReference>
<feature type="coiled-coil region" evidence="1">
    <location>
        <begin position="126"/>
        <end position="153"/>
    </location>
</feature>
<dbReference type="PROSITE" id="PS50921">
    <property type="entry name" value="ANTAR"/>
    <property type="match status" value="1"/>
</dbReference>
<protein>
    <submittedName>
        <fullName evidence="3">AmiR/NasT family two-component response regulator</fullName>
    </submittedName>
</protein>
<dbReference type="RefSeq" id="WP_113864835.1">
    <property type="nucleotide sequence ID" value="NZ_AGJP01000001.1"/>
</dbReference>
<dbReference type="AlphaFoldDB" id="A0A366IBR7"/>
<name>A0A366IBR7_9GAMM</name>
<gene>
    <name evidence="3" type="ORF">DES54_101287</name>
</gene>
<proteinExistence type="predicted"/>
<dbReference type="Gene3D" id="1.10.10.10">
    <property type="entry name" value="Winged helix-like DNA-binding domain superfamily/Winged helix DNA-binding domain"/>
    <property type="match status" value="1"/>
</dbReference>
<dbReference type="Pfam" id="PF03861">
    <property type="entry name" value="ANTAR"/>
    <property type="match status" value="1"/>
</dbReference>
<keyword evidence="4" id="KW-1185">Reference proteome</keyword>
<organism evidence="3 4">
    <name type="scientific">Brenneria salicis ATCC 15712 = DSM 30166</name>
    <dbReference type="NCBI Taxonomy" id="714314"/>
    <lineage>
        <taxon>Bacteria</taxon>
        <taxon>Pseudomonadati</taxon>
        <taxon>Pseudomonadota</taxon>
        <taxon>Gammaproteobacteria</taxon>
        <taxon>Enterobacterales</taxon>
        <taxon>Pectobacteriaceae</taxon>
        <taxon>Brenneria</taxon>
    </lineage>
</organism>
<evidence type="ECO:0000259" key="2">
    <source>
        <dbReference type="PROSITE" id="PS50921"/>
    </source>
</evidence>
<dbReference type="InterPro" id="IPR036388">
    <property type="entry name" value="WH-like_DNA-bd_sf"/>
</dbReference>
<evidence type="ECO:0000256" key="1">
    <source>
        <dbReference type="SAM" id="Coils"/>
    </source>
</evidence>
<dbReference type="InterPro" id="IPR008327">
    <property type="entry name" value="Sig_transdc_resp-reg_antiterm"/>
</dbReference>
<keyword evidence="1" id="KW-0175">Coiled coil</keyword>
<dbReference type="EMBL" id="QNRY01000001">
    <property type="protein sequence ID" value="RBP67765.1"/>
    <property type="molecule type" value="Genomic_DNA"/>
</dbReference>
<reference evidence="3 4" key="1">
    <citation type="submission" date="2018-06" db="EMBL/GenBank/DDBJ databases">
        <title>Genomic Encyclopedia of Type Strains, Phase IV (KMG-IV): sequencing the most valuable type-strain genomes for metagenomic binning, comparative biology and taxonomic classification.</title>
        <authorList>
            <person name="Goeker M."/>
        </authorList>
    </citation>
    <scope>NUCLEOTIDE SEQUENCE [LARGE SCALE GENOMIC DNA]</scope>
    <source>
        <strain evidence="3 4">DSM 30166</strain>
    </source>
</reference>
<evidence type="ECO:0000313" key="4">
    <source>
        <dbReference type="Proteomes" id="UP000253046"/>
    </source>
</evidence>
<dbReference type="PIRSF" id="PIRSF036382">
    <property type="entry name" value="RR_antiterm"/>
    <property type="match status" value="1"/>
</dbReference>
<dbReference type="InterPro" id="IPR049021">
    <property type="entry name" value="AmiR_N"/>
</dbReference>
<comment type="caution">
    <text evidence="3">The sequence shown here is derived from an EMBL/GenBank/DDBJ whole genome shotgun (WGS) entry which is preliminary data.</text>
</comment>
<dbReference type="SMART" id="SM01012">
    <property type="entry name" value="ANTAR"/>
    <property type="match status" value="1"/>
</dbReference>
<feature type="domain" description="ANTAR" evidence="2">
    <location>
        <begin position="133"/>
        <end position="194"/>
    </location>
</feature>
<dbReference type="InterPro" id="IPR005561">
    <property type="entry name" value="ANTAR"/>
</dbReference>
<dbReference type="Proteomes" id="UP000253046">
    <property type="component" value="Unassembled WGS sequence"/>
</dbReference>
<evidence type="ECO:0000313" key="3">
    <source>
        <dbReference type="EMBL" id="RBP67765.1"/>
    </source>
</evidence>
<dbReference type="GO" id="GO:0003723">
    <property type="term" value="F:RNA binding"/>
    <property type="evidence" value="ECO:0007669"/>
    <property type="project" value="InterPro"/>
</dbReference>
<dbReference type="Pfam" id="PF21332">
    <property type="entry name" value="AmiR_N"/>
    <property type="match status" value="1"/>
</dbReference>
<dbReference type="OrthoDB" id="8720242at2"/>
<sequence length="214" mass="24331">MRHNDDPRTSATALLLSRGIRCVVLHPDDDDGETLTNHLRRMGFKVRAYWPVPDTLPADTDLVFFALQFDRAEPEMSWLDLNKHALITISSYENPTFIDKTLSLGASATITTPVRASGLLSTMVFALHHAQQRRQMTDRIERLEKKMVGLRQVSEAKAILMRMHNIGEEQAYEILRHQAMDKRITVDEMARALIQANDIFSWTTPDSTSGRKNG</sequence>
<dbReference type="Gene3D" id="3.40.50.2300">
    <property type="match status" value="1"/>
</dbReference>